<accession>A0A4R7C814</accession>
<dbReference type="SUPFAM" id="SSF53756">
    <property type="entry name" value="UDP-Glycosyltransferase/glycogen phosphorylase"/>
    <property type="match status" value="1"/>
</dbReference>
<dbReference type="CDD" id="cd03801">
    <property type="entry name" value="GT4_PimA-like"/>
    <property type="match status" value="1"/>
</dbReference>
<evidence type="ECO:0000313" key="2">
    <source>
        <dbReference type="Proteomes" id="UP000295122"/>
    </source>
</evidence>
<dbReference type="Proteomes" id="UP000295122">
    <property type="component" value="Unassembled WGS sequence"/>
</dbReference>
<proteinExistence type="predicted"/>
<gene>
    <name evidence="1" type="ORF">EV668_0656</name>
</gene>
<dbReference type="OrthoDB" id="118340at2"/>
<dbReference type="GO" id="GO:0016740">
    <property type="term" value="F:transferase activity"/>
    <property type="evidence" value="ECO:0007669"/>
    <property type="project" value="UniProtKB-KW"/>
</dbReference>
<dbReference type="AlphaFoldDB" id="A0A4R7C814"/>
<sequence length="403" mass="44120">MFRAVGRGLTASIEHAVRRLRSRPVPRGYEALRSKLADPAAVTVWGFLNSEIGLGSSARGLVSAVESARGGVQRFAIPLAGRDNVPFGSSAVVRKTRRNIIVVNPPELIGEPFAFLNRYWAGSHRIAYWAWELDEVPDQWRGAFDLVDEVWSCSTASAASLRRATEKPVHVLPHVVEDWPHERKDTARARLSLPRDGFVFLFAFDFHSGFARKNPLGLIEAFIRAFGTGPAGPHLVLKFHSASGFPAEEARLRQAAARCGRIRLVAEVYTPGEMRALFDAADGFVSLHRAEGFGLNIAEAMMAARPVICTGHSGNLDFTRPDNALLVDASLRAIEPGEYVGSQGRLWAEPDLDAAAEAMRRLVGDPDLARSLGTRGREHVLRHLSKEEIGARAQRLLAASEQA</sequence>
<keyword evidence="2" id="KW-1185">Reference proteome</keyword>
<protein>
    <submittedName>
        <fullName evidence="1">Glycosyl transferase family 1</fullName>
    </submittedName>
</protein>
<reference evidence="1 2" key="1">
    <citation type="submission" date="2019-03" db="EMBL/GenBank/DDBJ databases">
        <title>Genomic Encyclopedia of Type Strains, Phase IV (KMG-IV): sequencing the most valuable type-strain genomes for metagenomic binning, comparative biology and taxonomic classification.</title>
        <authorList>
            <person name="Goeker M."/>
        </authorList>
    </citation>
    <scope>NUCLEOTIDE SEQUENCE [LARGE SCALE GENOMIC DNA]</scope>
    <source>
        <strain evidence="1 2">DSM 25903</strain>
    </source>
</reference>
<dbReference type="Gene3D" id="3.40.50.2000">
    <property type="entry name" value="Glycogen Phosphorylase B"/>
    <property type="match status" value="1"/>
</dbReference>
<dbReference type="EMBL" id="SNZR01000011">
    <property type="protein sequence ID" value="TDR93395.1"/>
    <property type="molecule type" value="Genomic_DNA"/>
</dbReference>
<dbReference type="Pfam" id="PF13692">
    <property type="entry name" value="Glyco_trans_1_4"/>
    <property type="match status" value="1"/>
</dbReference>
<organism evidence="1 2">
    <name type="scientific">Enterovirga rhinocerotis</name>
    <dbReference type="NCBI Taxonomy" id="1339210"/>
    <lineage>
        <taxon>Bacteria</taxon>
        <taxon>Pseudomonadati</taxon>
        <taxon>Pseudomonadota</taxon>
        <taxon>Alphaproteobacteria</taxon>
        <taxon>Hyphomicrobiales</taxon>
        <taxon>Methylobacteriaceae</taxon>
        <taxon>Enterovirga</taxon>
    </lineage>
</organism>
<evidence type="ECO:0000313" key="1">
    <source>
        <dbReference type="EMBL" id="TDR93395.1"/>
    </source>
</evidence>
<keyword evidence="1" id="KW-0808">Transferase</keyword>
<comment type="caution">
    <text evidence="1">The sequence shown here is derived from an EMBL/GenBank/DDBJ whole genome shotgun (WGS) entry which is preliminary data.</text>
</comment>
<dbReference type="PANTHER" id="PTHR46656">
    <property type="entry name" value="PUTATIVE-RELATED"/>
    <property type="match status" value="1"/>
</dbReference>
<dbReference type="PANTHER" id="PTHR46656:SF3">
    <property type="entry name" value="PUTATIVE-RELATED"/>
    <property type="match status" value="1"/>
</dbReference>
<name>A0A4R7C814_9HYPH</name>